<dbReference type="RefSeq" id="YP_009301332.1">
    <property type="nucleotide sequence ID" value="NC_031231.1"/>
</dbReference>
<dbReference type="KEGG" id="vg:29124787"/>
<reference evidence="2 3" key="1">
    <citation type="submission" date="2016-02" db="EMBL/GenBank/DDBJ databases">
        <authorList>
            <person name="Lynch K.C."/>
            <person name="Doan M."/>
            <person name="Paisley J.T."/>
            <person name="Allen K.G."/>
            <person name="Gaffney B.L."/>
            <person name="Rinehart C.A."/>
            <person name="King R.A."/>
            <person name="Staples A."/>
            <person name="Bowman C.A."/>
            <person name="Russell D.A."/>
            <person name="Pope W.H."/>
            <person name="Jacobs-Sera D."/>
            <person name="Hendrix R.W."/>
            <person name="Hatfull G.F."/>
        </authorList>
    </citation>
    <scope>NUCLEOTIDE SEQUENCE [LARGE SCALE GENOMIC DNA]</scope>
</reference>
<keyword evidence="3" id="KW-1185">Reference proteome</keyword>
<feature type="region of interest" description="Disordered" evidence="1">
    <location>
        <begin position="29"/>
        <end position="48"/>
    </location>
</feature>
<dbReference type="EMBL" id="KU647626">
    <property type="protein sequence ID" value="AMM44245.1"/>
    <property type="molecule type" value="Genomic_DNA"/>
</dbReference>
<protein>
    <submittedName>
        <fullName evidence="2">Uncharacterized protein</fullName>
    </submittedName>
</protein>
<evidence type="ECO:0000256" key="1">
    <source>
        <dbReference type="SAM" id="MobiDB-lite"/>
    </source>
</evidence>
<evidence type="ECO:0000313" key="2">
    <source>
        <dbReference type="EMBL" id="AMM44245.1"/>
    </source>
</evidence>
<accession>A0A140G6G0</accession>
<gene>
    <name evidence="2" type="primary">75</name>
    <name evidence="2" type="ORF">KELLEZIO_75</name>
</gene>
<organism evidence="2 3">
    <name type="scientific">Arthrobacter phage KellEzio</name>
    <dbReference type="NCBI Taxonomy" id="1796995"/>
    <lineage>
        <taxon>Viruses</taxon>
        <taxon>Duplodnaviria</taxon>
        <taxon>Heunggongvirae</taxon>
        <taxon>Uroviricota</taxon>
        <taxon>Caudoviricetes</taxon>
        <taxon>Kelleziovirus</taxon>
        <taxon>Kelleziovirus kellezzio</taxon>
    </lineage>
</organism>
<dbReference type="Proteomes" id="UP000201386">
    <property type="component" value="Segment"/>
</dbReference>
<proteinExistence type="predicted"/>
<dbReference type="GeneID" id="29124787"/>
<name>A0A140G6G0_9CAUD</name>
<evidence type="ECO:0000313" key="3">
    <source>
        <dbReference type="Proteomes" id="UP000201386"/>
    </source>
</evidence>
<sequence>MTPNERLEKGADLLRTHAADMAALLDGVRLNNPDNPRQVDSDSDPYEDEWYNIVGTPDFAYGRALKIADSAIHAATVPVLFDPRPREQTMPEIILELTEGAG</sequence>